<keyword evidence="3" id="KW-0804">Transcription</keyword>
<dbReference type="InterPro" id="IPR018060">
    <property type="entry name" value="HTH_AraC"/>
</dbReference>
<dbReference type="PANTHER" id="PTHR43280:SF28">
    <property type="entry name" value="HTH-TYPE TRANSCRIPTIONAL ACTIVATOR RHAS"/>
    <property type="match status" value="1"/>
</dbReference>
<keyword evidence="6" id="KW-1185">Reference proteome</keyword>
<accession>A0ABU9DWR9</accession>
<sequence>MPFQELVTMIPMLDQVSTSSHSQTLDSSGENHILIMVLRGHVTITPKDQAPVVISQGYACHPSSGPFAIQVPRTKEAEYVIITYGVFPEHSPWTLSGPLRTLSEVKIIYMLDELTRTLQDIHPDTEEEQAAQSFRKRFILERILFIFMYETHMTQDKKNTFASMEDTLSYIQEHYMLKLTLPMLAQRAGMSAGHFTVLFKKHTGTTMIHYLRSIRIEKAKQLFLQTHLPAKEIAQQTGFSDYFHFSRIFKKEVGCSPTEYLKGISEI</sequence>
<evidence type="ECO:0000259" key="4">
    <source>
        <dbReference type="PROSITE" id="PS01124"/>
    </source>
</evidence>
<gene>
    <name evidence="5" type="ORF">WMW72_30425</name>
</gene>
<dbReference type="Pfam" id="PF12833">
    <property type="entry name" value="HTH_18"/>
    <property type="match status" value="1"/>
</dbReference>
<feature type="domain" description="HTH araC/xylS-type" evidence="4">
    <location>
        <begin position="165"/>
        <end position="263"/>
    </location>
</feature>
<dbReference type="SUPFAM" id="SSF46689">
    <property type="entry name" value="Homeodomain-like"/>
    <property type="match status" value="2"/>
</dbReference>
<keyword evidence="1" id="KW-0805">Transcription regulation</keyword>
<dbReference type="SMART" id="SM00342">
    <property type="entry name" value="HTH_ARAC"/>
    <property type="match status" value="1"/>
</dbReference>
<evidence type="ECO:0000256" key="3">
    <source>
        <dbReference type="ARBA" id="ARBA00023163"/>
    </source>
</evidence>
<evidence type="ECO:0000313" key="5">
    <source>
        <dbReference type="EMBL" id="MEK8132223.1"/>
    </source>
</evidence>
<proteinExistence type="predicted"/>
<organism evidence="5 6">
    <name type="scientific">Paenibacillus filicis</name>
    <dbReference type="NCBI Taxonomy" id="669464"/>
    <lineage>
        <taxon>Bacteria</taxon>
        <taxon>Bacillati</taxon>
        <taxon>Bacillota</taxon>
        <taxon>Bacilli</taxon>
        <taxon>Bacillales</taxon>
        <taxon>Paenibacillaceae</taxon>
        <taxon>Paenibacillus</taxon>
    </lineage>
</organism>
<dbReference type="InterPro" id="IPR009057">
    <property type="entry name" value="Homeodomain-like_sf"/>
</dbReference>
<evidence type="ECO:0000313" key="6">
    <source>
        <dbReference type="Proteomes" id="UP001469365"/>
    </source>
</evidence>
<dbReference type="Gene3D" id="1.10.10.60">
    <property type="entry name" value="Homeodomain-like"/>
    <property type="match status" value="2"/>
</dbReference>
<dbReference type="PANTHER" id="PTHR43280">
    <property type="entry name" value="ARAC-FAMILY TRANSCRIPTIONAL REGULATOR"/>
    <property type="match status" value="1"/>
</dbReference>
<dbReference type="RefSeq" id="WP_341419349.1">
    <property type="nucleotide sequence ID" value="NZ_JBBPCC010000027.1"/>
</dbReference>
<dbReference type="Proteomes" id="UP001469365">
    <property type="component" value="Unassembled WGS sequence"/>
</dbReference>
<dbReference type="EMBL" id="JBBPCC010000027">
    <property type="protein sequence ID" value="MEK8132223.1"/>
    <property type="molecule type" value="Genomic_DNA"/>
</dbReference>
<protein>
    <submittedName>
        <fullName evidence="5">AraC family transcriptional regulator</fullName>
    </submittedName>
</protein>
<dbReference type="InterPro" id="IPR020449">
    <property type="entry name" value="Tscrpt_reg_AraC-type_HTH"/>
</dbReference>
<dbReference type="PROSITE" id="PS01124">
    <property type="entry name" value="HTH_ARAC_FAMILY_2"/>
    <property type="match status" value="1"/>
</dbReference>
<dbReference type="PRINTS" id="PR00032">
    <property type="entry name" value="HTHARAC"/>
</dbReference>
<name>A0ABU9DWR9_9BACL</name>
<evidence type="ECO:0000256" key="2">
    <source>
        <dbReference type="ARBA" id="ARBA00023125"/>
    </source>
</evidence>
<evidence type="ECO:0000256" key="1">
    <source>
        <dbReference type="ARBA" id="ARBA00023015"/>
    </source>
</evidence>
<reference evidence="5 6" key="1">
    <citation type="submission" date="2024-04" db="EMBL/GenBank/DDBJ databases">
        <title>draft genome sequnece of Paenibacillus filicis.</title>
        <authorList>
            <person name="Kim D.-U."/>
        </authorList>
    </citation>
    <scope>NUCLEOTIDE SEQUENCE [LARGE SCALE GENOMIC DNA]</scope>
    <source>
        <strain evidence="5 6">KACC14197</strain>
    </source>
</reference>
<comment type="caution">
    <text evidence="5">The sequence shown here is derived from an EMBL/GenBank/DDBJ whole genome shotgun (WGS) entry which is preliminary data.</text>
</comment>
<keyword evidence="2" id="KW-0238">DNA-binding</keyword>